<sequence>MAMVPRLGSLRIIALPLVRPGANANALKLPIFYSYKIIAPPTIKKTVSPPGFFTRWMPEEGLGKWASHKANTTWTGFGMAPDGTLKKRAFVLGERLMDRLDFEESNLKTIDLSIAPPLKLKGSVEKETQVPLLYPPTALSGPQSLDHLKALVEERIPLHNRGLMLYIFFAILSAPLKLIRNNNPELPLLFLRLAVMVPLERQASKRAAQYIQGLIRSNRIVPAPLTDLNAVYGKPYSAKLTNDSTDVLSREELERAMRTLTMSPEESKDLLRAHEQVLVRVKKKRQEDSIT</sequence>
<dbReference type="PANTHER" id="PTHR28062:SF1">
    <property type="entry name" value="TRANSMEMBRANE PROTEIN"/>
    <property type="match status" value="1"/>
</dbReference>
<reference evidence="1" key="1">
    <citation type="submission" date="2020-05" db="EMBL/GenBank/DDBJ databases">
        <title>Mycena genomes resolve the evolution of fungal bioluminescence.</title>
        <authorList>
            <person name="Tsai I.J."/>
        </authorList>
    </citation>
    <scope>NUCLEOTIDE SEQUENCE</scope>
    <source>
        <strain evidence="1">CCC161011</strain>
    </source>
</reference>
<keyword evidence="2" id="KW-1185">Reference proteome</keyword>
<proteinExistence type="predicted"/>
<dbReference type="GO" id="GO:0005743">
    <property type="term" value="C:mitochondrial inner membrane"/>
    <property type="evidence" value="ECO:0007669"/>
    <property type="project" value="TreeGrafter"/>
</dbReference>
<evidence type="ECO:0000313" key="2">
    <source>
        <dbReference type="Proteomes" id="UP000620124"/>
    </source>
</evidence>
<protein>
    <submittedName>
        <fullName evidence="1">Uncharacterized protein</fullName>
    </submittedName>
</protein>
<dbReference type="AlphaFoldDB" id="A0A8H6Y5S1"/>
<dbReference type="Proteomes" id="UP000620124">
    <property type="component" value="Unassembled WGS sequence"/>
</dbReference>
<dbReference type="GO" id="GO:0006813">
    <property type="term" value="P:potassium ion transport"/>
    <property type="evidence" value="ECO:0007669"/>
    <property type="project" value="TreeGrafter"/>
</dbReference>
<dbReference type="Pfam" id="PF10173">
    <property type="entry name" value="Mit_KHE1"/>
    <property type="match status" value="1"/>
</dbReference>
<gene>
    <name evidence="1" type="ORF">MVEN_01197900</name>
</gene>
<dbReference type="EMBL" id="JACAZI010000009">
    <property type="protein sequence ID" value="KAF7352342.1"/>
    <property type="molecule type" value="Genomic_DNA"/>
</dbReference>
<dbReference type="OrthoDB" id="5562676at2759"/>
<accession>A0A8H6Y5S1</accession>
<evidence type="ECO:0000313" key="1">
    <source>
        <dbReference type="EMBL" id="KAF7352342.1"/>
    </source>
</evidence>
<dbReference type="GO" id="GO:1902600">
    <property type="term" value="P:proton transmembrane transport"/>
    <property type="evidence" value="ECO:0007669"/>
    <property type="project" value="TreeGrafter"/>
</dbReference>
<comment type="caution">
    <text evidence="1">The sequence shown here is derived from an EMBL/GenBank/DDBJ whole genome shotgun (WGS) entry which is preliminary data.</text>
</comment>
<dbReference type="PANTHER" id="PTHR28062">
    <property type="entry name" value="K+-H+ EXCHANGE-LIKE PROTEIN"/>
    <property type="match status" value="1"/>
</dbReference>
<organism evidence="1 2">
    <name type="scientific">Mycena venus</name>
    <dbReference type="NCBI Taxonomy" id="2733690"/>
    <lineage>
        <taxon>Eukaryota</taxon>
        <taxon>Fungi</taxon>
        <taxon>Dikarya</taxon>
        <taxon>Basidiomycota</taxon>
        <taxon>Agaricomycotina</taxon>
        <taxon>Agaricomycetes</taxon>
        <taxon>Agaricomycetidae</taxon>
        <taxon>Agaricales</taxon>
        <taxon>Marasmiineae</taxon>
        <taxon>Mycenaceae</taxon>
        <taxon>Mycena</taxon>
    </lineage>
</organism>
<name>A0A8H6Y5S1_9AGAR</name>
<dbReference type="InterPro" id="IPR018786">
    <property type="entry name" value="Mit_KHE1"/>
</dbReference>